<proteinExistence type="predicted"/>
<dbReference type="AlphaFoldDB" id="A0A917UBT1"/>
<evidence type="ECO:0000313" key="3">
    <source>
        <dbReference type="Proteomes" id="UP000642070"/>
    </source>
</evidence>
<feature type="compositionally biased region" description="Pro residues" evidence="1">
    <location>
        <begin position="153"/>
        <end position="162"/>
    </location>
</feature>
<evidence type="ECO:0000313" key="2">
    <source>
        <dbReference type="EMBL" id="GGM78699.1"/>
    </source>
</evidence>
<feature type="compositionally biased region" description="Low complexity" evidence="1">
    <location>
        <begin position="139"/>
        <end position="152"/>
    </location>
</feature>
<keyword evidence="3" id="KW-1185">Reference proteome</keyword>
<evidence type="ECO:0000256" key="1">
    <source>
        <dbReference type="SAM" id="MobiDB-lite"/>
    </source>
</evidence>
<reference evidence="2" key="2">
    <citation type="submission" date="2020-09" db="EMBL/GenBank/DDBJ databases">
        <authorList>
            <person name="Sun Q."/>
            <person name="Ohkuma M."/>
        </authorList>
    </citation>
    <scope>NUCLEOTIDE SEQUENCE</scope>
    <source>
        <strain evidence="2">JCM 19831</strain>
    </source>
</reference>
<dbReference type="EMBL" id="BMPI01000079">
    <property type="protein sequence ID" value="GGM78699.1"/>
    <property type="molecule type" value="Genomic_DNA"/>
</dbReference>
<protein>
    <submittedName>
        <fullName evidence="2">Uncharacterized protein</fullName>
    </submittedName>
</protein>
<sequence length="162" mass="16121">MWPLGAVTRLAAVATVGGMDAELVALATSAATALVGAMAKDGWDALRSRFARLLGRGDQRAEQLALETLDEDAGSLAPGTERELAAAWTARLRDLLRADPGAAGPLRELLAATGGGGVTASGSAVAAGRDVSIHASHGGIAAGTITGPASTTYPPPPGTERA</sequence>
<comment type="caution">
    <text evidence="2">The sequence shown here is derived from an EMBL/GenBank/DDBJ whole genome shotgun (WGS) entry which is preliminary data.</text>
</comment>
<name>A0A917UBT1_9ACTN</name>
<organism evidence="2 3">
    <name type="scientific">Dactylosporangium sucinum</name>
    <dbReference type="NCBI Taxonomy" id="1424081"/>
    <lineage>
        <taxon>Bacteria</taxon>
        <taxon>Bacillati</taxon>
        <taxon>Actinomycetota</taxon>
        <taxon>Actinomycetes</taxon>
        <taxon>Micromonosporales</taxon>
        <taxon>Micromonosporaceae</taxon>
        <taxon>Dactylosporangium</taxon>
    </lineage>
</organism>
<gene>
    <name evidence="2" type="ORF">GCM10007977_095370</name>
</gene>
<reference evidence="2" key="1">
    <citation type="journal article" date="2014" name="Int. J. Syst. Evol. Microbiol.">
        <title>Complete genome sequence of Corynebacterium casei LMG S-19264T (=DSM 44701T), isolated from a smear-ripened cheese.</title>
        <authorList>
            <consortium name="US DOE Joint Genome Institute (JGI-PGF)"/>
            <person name="Walter F."/>
            <person name="Albersmeier A."/>
            <person name="Kalinowski J."/>
            <person name="Ruckert C."/>
        </authorList>
    </citation>
    <scope>NUCLEOTIDE SEQUENCE</scope>
    <source>
        <strain evidence="2">JCM 19831</strain>
    </source>
</reference>
<feature type="region of interest" description="Disordered" evidence="1">
    <location>
        <begin position="139"/>
        <end position="162"/>
    </location>
</feature>
<dbReference type="Proteomes" id="UP000642070">
    <property type="component" value="Unassembled WGS sequence"/>
</dbReference>
<accession>A0A917UBT1</accession>